<dbReference type="InterPro" id="IPR001810">
    <property type="entry name" value="F-box_dom"/>
</dbReference>
<accession>A0ABD0ZIC8</accession>
<gene>
    <name evidence="2" type="ORF">AAG570_006791</name>
</gene>
<dbReference type="AlphaFoldDB" id="A0ABD0ZIC8"/>
<dbReference type="SMART" id="SM00256">
    <property type="entry name" value="FBOX"/>
    <property type="match status" value="1"/>
</dbReference>
<evidence type="ECO:0000313" key="3">
    <source>
        <dbReference type="Proteomes" id="UP001558652"/>
    </source>
</evidence>
<evidence type="ECO:0000259" key="1">
    <source>
        <dbReference type="PROSITE" id="PS50181"/>
    </source>
</evidence>
<comment type="caution">
    <text evidence="2">The sequence shown here is derived from an EMBL/GenBank/DDBJ whole genome shotgun (WGS) entry which is preliminary data.</text>
</comment>
<organism evidence="2 3">
    <name type="scientific">Ranatra chinensis</name>
    <dbReference type="NCBI Taxonomy" id="642074"/>
    <lineage>
        <taxon>Eukaryota</taxon>
        <taxon>Metazoa</taxon>
        <taxon>Ecdysozoa</taxon>
        <taxon>Arthropoda</taxon>
        <taxon>Hexapoda</taxon>
        <taxon>Insecta</taxon>
        <taxon>Pterygota</taxon>
        <taxon>Neoptera</taxon>
        <taxon>Paraneoptera</taxon>
        <taxon>Hemiptera</taxon>
        <taxon>Heteroptera</taxon>
        <taxon>Panheteroptera</taxon>
        <taxon>Nepomorpha</taxon>
        <taxon>Nepidae</taxon>
        <taxon>Ranatrinae</taxon>
        <taxon>Ranatra</taxon>
    </lineage>
</organism>
<protein>
    <recommendedName>
        <fullName evidence="1">F-box domain-containing protein</fullName>
    </recommendedName>
</protein>
<dbReference type="EMBL" id="JBFDAA010000002">
    <property type="protein sequence ID" value="KAL1139814.1"/>
    <property type="molecule type" value="Genomic_DNA"/>
</dbReference>
<name>A0ABD0ZIC8_9HEMI</name>
<proteinExistence type="predicted"/>
<keyword evidence="3" id="KW-1185">Reference proteome</keyword>
<dbReference type="Pfam" id="PF12937">
    <property type="entry name" value="F-box-like"/>
    <property type="match status" value="1"/>
</dbReference>
<dbReference type="InterPro" id="IPR036047">
    <property type="entry name" value="F-box-like_dom_sf"/>
</dbReference>
<dbReference type="SUPFAM" id="SSF81383">
    <property type="entry name" value="F-box domain"/>
    <property type="match status" value="1"/>
</dbReference>
<feature type="domain" description="F-box" evidence="1">
    <location>
        <begin position="1"/>
        <end position="46"/>
    </location>
</feature>
<dbReference type="Gene3D" id="1.20.1280.50">
    <property type="match status" value="1"/>
</dbReference>
<dbReference type="PROSITE" id="PS50181">
    <property type="entry name" value="FBOX"/>
    <property type="match status" value="1"/>
</dbReference>
<sequence>MDISLLPEEVFIEIALYLDLDDLLACCSVSAGWRDAINQNKIWFRQCLRRSALKFNKFELIDTPNRVQPGFHFPAPTCDTLSDLCPWRKRFMQEAHLSRNWRYGRYISRRIMRLQEPSLIECDENLVLVPNVEMRDFTVFSIEGEPREIDRVPYSLSHVSSDFFKLCQNT</sequence>
<dbReference type="Proteomes" id="UP001558652">
    <property type="component" value="Unassembled WGS sequence"/>
</dbReference>
<evidence type="ECO:0000313" key="2">
    <source>
        <dbReference type="EMBL" id="KAL1139814.1"/>
    </source>
</evidence>
<reference evidence="2 3" key="1">
    <citation type="submission" date="2024-07" db="EMBL/GenBank/DDBJ databases">
        <title>Chromosome-level genome assembly of the water stick insect Ranatra chinensis (Heteroptera: Nepidae).</title>
        <authorList>
            <person name="Liu X."/>
        </authorList>
    </citation>
    <scope>NUCLEOTIDE SEQUENCE [LARGE SCALE GENOMIC DNA]</scope>
    <source>
        <strain evidence="2">Cailab_2021Rc</strain>
        <tissue evidence="2">Muscle</tissue>
    </source>
</reference>